<evidence type="ECO:0000259" key="2">
    <source>
        <dbReference type="Pfam" id="PF13843"/>
    </source>
</evidence>
<feature type="compositionally biased region" description="Basic residues" evidence="1">
    <location>
        <begin position="73"/>
        <end position="87"/>
    </location>
</feature>
<dbReference type="InterPro" id="IPR029526">
    <property type="entry name" value="PGBD"/>
</dbReference>
<feature type="region of interest" description="Disordered" evidence="1">
    <location>
        <begin position="20"/>
        <end position="54"/>
    </location>
</feature>
<protein>
    <submittedName>
        <fullName evidence="3">PiggyBac transposable element-derived protein 3</fullName>
    </submittedName>
</protein>
<name>A0A4C1WSP9_EUMVA</name>
<feature type="region of interest" description="Disordered" evidence="1">
    <location>
        <begin position="70"/>
        <end position="95"/>
    </location>
</feature>
<comment type="caution">
    <text evidence="3">The sequence shown here is derived from an EMBL/GenBank/DDBJ whole genome shotgun (WGS) entry which is preliminary data.</text>
</comment>
<evidence type="ECO:0000313" key="3">
    <source>
        <dbReference type="EMBL" id="GBP54398.1"/>
    </source>
</evidence>
<dbReference type="OrthoDB" id="10049986at2759"/>
<accession>A0A4C1WSP9</accession>
<dbReference type="STRING" id="151549.A0A4C1WSP9"/>
<dbReference type="PANTHER" id="PTHR46599:SF6">
    <property type="entry name" value="DUAL SPECIFICITY PHOSPHATASE 26"/>
    <property type="match status" value="1"/>
</dbReference>
<evidence type="ECO:0000256" key="1">
    <source>
        <dbReference type="SAM" id="MobiDB-lite"/>
    </source>
</evidence>
<dbReference type="EMBL" id="BGZK01000646">
    <property type="protein sequence ID" value="GBP54398.1"/>
    <property type="molecule type" value="Genomic_DNA"/>
</dbReference>
<reference evidence="3 4" key="1">
    <citation type="journal article" date="2019" name="Commun. Biol.">
        <title>The bagworm genome reveals a unique fibroin gene that provides high tensile strength.</title>
        <authorList>
            <person name="Kono N."/>
            <person name="Nakamura H."/>
            <person name="Ohtoshi R."/>
            <person name="Tomita M."/>
            <person name="Numata K."/>
            <person name="Arakawa K."/>
        </authorList>
    </citation>
    <scope>NUCLEOTIDE SEQUENCE [LARGE SCALE GENOMIC DNA]</scope>
</reference>
<proteinExistence type="predicted"/>
<gene>
    <name evidence="3" type="primary">PGBD3</name>
    <name evidence="3" type="ORF">EVAR_29474_1</name>
</gene>
<dbReference type="Proteomes" id="UP000299102">
    <property type="component" value="Unassembled WGS sequence"/>
</dbReference>
<feature type="domain" description="PiggyBac transposable element-derived protein" evidence="2">
    <location>
        <begin position="149"/>
        <end position="382"/>
    </location>
</feature>
<organism evidence="3 4">
    <name type="scientific">Eumeta variegata</name>
    <name type="common">Bagworm moth</name>
    <name type="synonym">Eumeta japonica</name>
    <dbReference type="NCBI Taxonomy" id="151549"/>
    <lineage>
        <taxon>Eukaryota</taxon>
        <taxon>Metazoa</taxon>
        <taxon>Ecdysozoa</taxon>
        <taxon>Arthropoda</taxon>
        <taxon>Hexapoda</taxon>
        <taxon>Insecta</taxon>
        <taxon>Pterygota</taxon>
        <taxon>Neoptera</taxon>
        <taxon>Endopterygota</taxon>
        <taxon>Lepidoptera</taxon>
        <taxon>Glossata</taxon>
        <taxon>Ditrysia</taxon>
        <taxon>Tineoidea</taxon>
        <taxon>Psychidae</taxon>
        <taxon>Oiketicinae</taxon>
        <taxon>Eumeta</taxon>
    </lineage>
</organism>
<dbReference type="AlphaFoldDB" id="A0A4C1WSP9"/>
<sequence>MSRSIQNEEILSLLQNICEDESDCGSESEERGSEDDNVPFISSSSFTDESDLEDQIPLATLRTVDRLSSRGCGRSRARGQGRGRGRGRSNCSEDSELQGLITSIDGASWTPQMESTQSGRRARHNIITVQAGPTSYAKRNFKGHLSDSWRLLIDESILRQIQKCTIEEANRQLGHNNWILTLEQLESFIAICYAGGAYGAKNIQVNELWNKTWGINFFSKVMPRDRFKEIMKFLRFDHRSERSSRLQRDKFALISDVWKKFIENCLSCYKPGENFTVDEQLFSTKVRCRFLQYIANKPDKFGIKFWLCVDVDSKFVLNGFPYLGKDESRPQNQNLSESVVMRLVEPFANTGRNVTTDNFFTSLSLANNLLAKRTTIVGTLNRA</sequence>
<keyword evidence="4" id="KW-1185">Reference proteome</keyword>
<dbReference type="PANTHER" id="PTHR46599">
    <property type="entry name" value="PIGGYBAC TRANSPOSABLE ELEMENT-DERIVED PROTEIN 4"/>
    <property type="match status" value="1"/>
</dbReference>
<feature type="compositionally biased region" description="Acidic residues" evidence="1">
    <location>
        <begin position="20"/>
        <end position="37"/>
    </location>
</feature>
<dbReference type="Pfam" id="PF13843">
    <property type="entry name" value="DDE_Tnp_1_7"/>
    <property type="match status" value="1"/>
</dbReference>
<evidence type="ECO:0000313" key="4">
    <source>
        <dbReference type="Proteomes" id="UP000299102"/>
    </source>
</evidence>